<feature type="compositionally biased region" description="Low complexity" evidence="1">
    <location>
        <begin position="1"/>
        <end position="11"/>
    </location>
</feature>
<organism evidence="3 4">
    <name type="scientific">Actinomadura barringtoniae</name>
    <dbReference type="NCBI Taxonomy" id="1427535"/>
    <lineage>
        <taxon>Bacteria</taxon>
        <taxon>Bacillati</taxon>
        <taxon>Actinomycetota</taxon>
        <taxon>Actinomycetes</taxon>
        <taxon>Streptosporangiales</taxon>
        <taxon>Thermomonosporaceae</taxon>
        <taxon>Actinomadura</taxon>
    </lineage>
</organism>
<name>A0A939T4S0_9ACTN</name>
<keyword evidence="4" id="KW-1185">Reference proteome</keyword>
<dbReference type="InterPro" id="IPR002645">
    <property type="entry name" value="STAS_dom"/>
</dbReference>
<reference evidence="3" key="1">
    <citation type="submission" date="2021-03" db="EMBL/GenBank/DDBJ databases">
        <authorList>
            <person name="Kanchanasin P."/>
            <person name="Saeng-In P."/>
            <person name="Phongsopitanun W."/>
            <person name="Yuki M."/>
            <person name="Kudo T."/>
            <person name="Ohkuma M."/>
            <person name="Tanasupawat S."/>
        </authorList>
    </citation>
    <scope>NUCLEOTIDE SEQUENCE</scope>
    <source>
        <strain evidence="3">GKU 128</strain>
    </source>
</reference>
<dbReference type="Pfam" id="PF01740">
    <property type="entry name" value="STAS"/>
    <property type="match status" value="1"/>
</dbReference>
<evidence type="ECO:0000256" key="1">
    <source>
        <dbReference type="SAM" id="MobiDB-lite"/>
    </source>
</evidence>
<dbReference type="AlphaFoldDB" id="A0A939T4S0"/>
<accession>A0A939T4S0</accession>
<dbReference type="EMBL" id="JAGEOJ010000006">
    <property type="protein sequence ID" value="MBO2448614.1"/>
    <property type="molecule type" value="Genomic_DNA"/>
</dbReference>
<dbReference type="Gene3D" id="3.30.750.24">
    <property type="entry name" value="STAS domain"/>
    <property type="match status" value="1"/>
</dbReference>
<dbReference type="GO" id="GO:0043856">
    <property type="term" value="F:anti-sigma factor antagonist activity"/>
    <property type="evidence" value="ECO:0007669"/>
    <property type="project" value="TreeGrafter"/>
</dbReference>
<dbReference type="PROSITE" id="PS50801">
    <property type="entry name" value="STAS"/>
    <property type="match status" value="1"/>
</dbReference>
<dbReference type="CDD" id="cd07043">
    <property type="entry name" value="STAS_anti-anti-sigma_factors"/>
    <property type="match status" value="1"/>
</dbReference>
<feature type="region of interest" description="Disordered" evidence="1">
    <location>
        <begin position="1"/>
        <end position="38"/>
    </location>
</feature>
<evidence type="ECO:0000259" key="2">
    <source>
        <dbReference type="PROSITE" id="PS50801"/>
    </source>
</evidence>
<comment type="caution">
    <text evidence="3">The sequence shown here is derived from an EMBL/GenBank/DDBJ whole genome shotgun (WGS) entry which is preliminary data.</text>
</comment>
<dbReference type="SUPFAM" id="SSF52091">
    <property type="entry name" value="SpoIIaa-like"/>
    <property type="match status" value="1"/>
</dbReference>
<dbReference type="PANTHER" id="PTHR33495">
    <property type="entry name" value="ANTI-SIGMA FACTOR ANTAGONIST TM_1081-RELATED-RELATED"/>
    <property type="match status" value="1"/>
</dbReference>
<dbReference type="RefSeq" id="WP_208256281.1">
    <property type="nucleotide sequence ID" value="NZ_JAGEOJ010000006.1"/>
</dbReference>
<feature type="domain" description="STAS" evidence="2">
    <location>
        <begin position="46"/>
        <end position="157"/>
    </location>
</feature>
<dbReference type="Proteomes" id="UP000669179">
    <property type="component" value="Unassembled WGS sequence"/>
</dbReference>
<dbReference type="InterPro" id="IPR036513">
    <property type="entry name" value="STAS_dom_sf"/>
</dbReference>
<evidence type="ECO:0000313" key="3">
    <source>
        <dbReference type="EMBL" id="MBO2448614.1"/>
    </source>
</evidence>
<gene>
    <name evidence="3" type="ORF">J4573_16045</name>
</gene>
<sequence>MSATATPSPTSQSRAMSKPRPVDSCTGRAGSSPPLRIDGHLHPDYPGLAIVTVAGLVDLTTTGQLRDRIAILFGLGARSVILDLSAVTFMDSTGLSLLTATHKLLRSGRLTASSASPPEDCVTLVGLNDRIRKLLRITGMTRLFPIYRSVDAAVLAHAHRQRDPSDHQDPAQSN</sequence>
<proteinExistence type="predicted"/>
<protein>
    <submittedName>
        <fullName evidence="3">STAS domain-containing protein</fullName>
    </submittedName>
</protein>
<evidence type="ECO:0000313" key="4">
    <source>
        <dbReference type="Proteomes" id="UP000669179"/>
    </source>
</evidence>
<dbReference type="PANTHER" id="PTHR33495:SF2">
    <property type="entry name" value="ANTI-SIGMA FACTOR ANTAGONIST TM_1081-RELATED"/>
    <property type="match status" value="1"/>
</dbReference>